<keyword evidence="2" id="KW-0963">Cytoplasm</keyword>
<feature type="region of interest" description="Disordered" evidence="8">
    <location>
        <begin position="451"/>
        <end position="475"/>
    </location>
</feature>
<feature type="domain" description="CXXC-type" evidence="9">
    <location>
        <begin position="233"/>
        <end position="273"/>
    </location>
</feature>
<dbReference type="AlphaFoldDB" id="T1KWD3"/>
<dbReference type="InterPro" id="IPR040388">
    <property type="entry name" value="CXXC4/CXXC5"/>
</dbReference>
<evidence type="ECO:0000256" key="7">
    <source>
        <dbReference type="PROSITE-ProRule" id="PRU00509"/>
    </source>
</evidence>
<feature type="compositionally biased region" description="Polar residues" evidence="8">
    <location>
        <begin position="699"/>
        <end position="761"/>
    </location>
</feature>
<dbReference type="EMBL" id="CAEY01000641">
    <property type="status" value="NOT_ANNOTATED_CDS"/>
    <property type="molecule type" value="Genomic_DNA"/>
</dbReference>
<dbReference type="OrthoDB" id="8854879at2759"/>
<dbReference type="eggNOG" id="ENOG502RYF7">
    <property type="taxonomic scope" value="Eukaryota"/>
</dbReference>
<name>T1KWD3_TETUR</name>
<dbReference type="OMA" id="NCESLDC"/>
<evidence type="ECO:0000256" key="8">
    <source>
        <dbReference type="SAM" id="MobiDB-lite"/>
    </source>
</evidence>
<dbReference type="GO" id="GO:0008327">
    <property type="term" value="F:methyl-CpG binding"/>
    <property type="evidence" value="ECO:0007669"/>
    <property type="project" value="TreeGrafter"/>
</dbReference>
<evidence type="ECO:0000256" key="5">
    <source>
        <dbReference type="ARBA" id="ARBA00022833"/>
    </source>
</evidence>
<dbReference type="GO" id="GO:0008270">
    <property type="term" value="F:zinc ion binding"/>
    <property type="evidence" value="ECO:0007669"/>
    <property type="project" value="UniProtKB-KW"/>
</dbReference>
<feature type="compositionally biased region" description="Low complexity" evidence="8">
    <location>
        <begin position="85"/>
        <end position="131"/>
    </location>
</feature>
<feature type="compositionally biased region" description="Low complexity" evidence="8">
    <location>
        <begin position="671"/>
        <end position="682"/>
    </location>
</feature>
<evidence type="ECO:0000256" key="6">
    <source>
        <dbReference type="ARBA" id="ARBA00023125"/>
    </source>
</evidence>
<feature type="compositionally biased region" description="Low complexity" evidence="8">
    <location>
        <begin position="489"/>
        <end position="505"/>
    </location>
</feature>
<feature type="compositionally biased region" description="Pro residues" evidence="8">
    <location>
        <begin position="16"/>
        <end position="25"/>
    </location>
</feature>
<feature type="compositionally biased region" description="Polar residues" evidence="8">
    <location>
        <begin position="213"/>
        <end position="230"/>
    </location>
</feature>
<organism evidence="10 11">
    <name type="scientific">Tetranychus urticae</name>
    <name type="common">Two-spotted spider mite</name>
    <dbReference type="NCBI Taxonomy" id="32264"/>
    <lineage>
        <taxon>Eukaryota</taxon>
        <taxon>Metazoa</taxon>
        <taxon>Ecdysozoa</taxon>
        <taxon>Arthropoda</taxon>
        <taxon>Chelicerata</taxon>
        <taxon>Arachnida</taxon>
        <taxon>Acari</taxon>
        <taxon>Acariformes</taxon>
        <taxon>Trombidiformes</taxon>
        <taxon>Prostigmata</taxon>
        <taxon>Eleutherengona</taxon>
        <taxon>Raphignathae</taxon>
        <taxon>Tetranychoidea</taxon>
        <taxon>Tetranychidae</taxon>
        <taxon>Tetranychus</taxon>
    </lineage>
</organism>
<dbReference type="EnsemblMetazoa" id="tetur24g01230.1">
    <property type="protein sequence ID" value="tetur24g01230.1"/>
    <property type="gene ID" value="tetur24g01230"/>
</dbReference>
<feature type="region of interest" description="Disordered" evidence="8">
    <location>
        <begin position="489"/>
        <end position="863"/>
    </location>
</feature>
<protein>
    <recommendedName>
        <fullName evidence="9">CXXC-type domain-containing protein</fullName>
    </recommendedName>
</protein>
<reference evidence="11" key="1">
    <citation type="submission" date="2011-08" db="EMBL/GenBank/DDBJ databases">
        <authorList>
            <person name="Rombauts S."/>
        </authorList>
    </citation>
    <scope>NUCLEOTIDE SEQUENCE</scope>
    <source>
        <strain evidence="11">London</strain>
    </source>
</reference>
<feature type="compositionally biased region" description="Basic and acidic residues" evidence="8">
    <location>
        <begin position="270"/>
        <end position="284"/>
    </location>
</feature>
<feature type="region of interest" description="Disordered" evidence="8">
    <location>
        <begin position="893"/>
        <end position="928"/>
    </location>
</feature>
<evidence type="ECO:0000256" key="1">
    <source>
        <dbReference type="ARBA" id="ARBA00004496"/>
    </source>
</evidence>
<feature type="compositionally biased region" description="Polar residues" evidence="8">
    <location>
        <begin position="593"/>
        <end position="612"/>
    </location>
</feature>
<reference evidence="10" key="2">
    <citation type="submission" date="2015-06" db="UniProtKB">
        <authorList>
            <consortium name="EnsemblMetazoa"/>
        </authorList>
    </citation>
    <scope>IDENTIFICATION</scope>
</reference>
<feature type="region of interest" description="Disordered" evidence="8">
    <location>
        <begin position="1127"/>
        <end position="1153"/>
    </location>
</feature>
<comment type="subcellular location">
    <subcellularLocation>
        <location evidence="1">Cytoplasm</location>
    </subcellularLocation>
</comment>
<feature type="compositionally biased region" description="Polar residues" evidence="8">
    <location>
        <begin position="1"/>
        <end position="15"/>
    </location>
</feature>
<feature type="compositionally biased region" description="Polar residues" evidence="8">
    <location>
        <begin position="638"/>
        <end position="670"/>
    </location>
</feature>
<feature type="compositionally biased region" description="Pro residues" evidence="8">
    <location>
        <begin position="37"/>
        <end position="54"/>
    </location>
</feature>
<sequence length="1153" mass="121586">MSLPSSGETKYQNLTPVPPIPPPPSLSYNHHHHPPPGHHPQPVPPPHHAVPPPQSAQHTTGHPHGAPHGIYHPGHPPWSHNMAYPSGHIPPHSTGPPSSHSPFMSQQAQPPSQQLQQAPHQQIQPPQSPLSTSAQSPHGMSIQPIQQGQPSGQPNAPPSSHPLGFIPNSGNSGPVPPSPHQQMHGASVALSSQQPQPGVPQQSQGQPIGHQVVSGSASMTNSENTPSNGEKVTKKKRKRCGDCPGCLKKDNCGECGPCKSVRSHQICKMRKCDQLKTKKEKSRESNAAANNGGIREGKPLSVQDGGSASSGSIDGGGPGSRPNSVPGPGSVSGSGSRPGSSSINGTSASSPFLVNQNDGSQHYPPAPLQPGSGANGVTPGQAATAPRSFPEFGPKHWPPVNPMFSENNPVEGASPYNNFTGHPITSTGPFNGETIGGMVVDVKPNFEEGLNSGSVGVVPHSAPPGSGVSDNNNRHQLTNNRLKSLIQNRQSSKGSSGNNGSNNRSTANVVGGQPPNQQTYSPQQQQQPQSQSSNDSTSISFVSTNYVNQMNHQGQGNNSYMSQVNSAGTGLPGRVQATPPTTNSDNTPPYVQMTWTTTDAQQRNGDASNTGHPPTPTTPSAGSVDVKPGRRTPFAPLETSNGFSFGANSYSQYDRNTPSESTYSTDNSRGQQQQQQQQQQQTLPPPSTPTTQQQQQQQSRPASNGNGHQFLSQYGNQQYSPLPMLQQHSDGSTEIQSAPFTNQSHPSATLPSPARSKTPSSGGVGLEMASSTNGSSRDPLTINNNATNSNNNINNNNINSNNNNIISNNSNNINNNNGSGAPPGSNNGTSPNSRDSSGNNRGIENDENAASADQSTQPFLSNTTTSMNTYTNIISTYNTGSSVTGSTVFYTNTNNTSNNNNNNNNNTVSSNNNSSSTPMPCSPIEGNHTSYLIIPSSQQPVSSSNQQFGYFTGAGGHQSVIMTNPSEVSGNLGQQTVTSSGTLGKSSLTLTSSGVGHDMGIECGRLNDDISSTGFGGLLMDLNPYIVNKSDPPFFSSSSSFISSTNESQHVQHHLSYTNSSPTNHTVLPPVSTFLIPSLRDHSWWGSDRSMMIKQTNPYATDLLPVNNLMETDHRHQDLNCESLDCGDEEKGEREYSRSPSTLTSLTTASLTH</sequence>
<keyword evidence="6" id="KW-0238">DNA-binding</keyword>
<feature type="compositionally biased region" description="Low complexity" evidence="8">
    <location>
        <begin position="320"/>
        <end position="350"/>
    </location>
</feature>
<feature type="compositionally biased region" description="Low complexity" evidence="8">
    <location>
        <begin position="781"/>
        <end position="833"/>
    </location>
</feature>
<evidence type="ECO:0000313" key="10">
    <source>
        <dbReference type="EnsemblMetazoa" id="tetur24g01230.1"/>
    </source>
</evidence>
<keyword evidence="4 7" id="KW-0863">Zinc-finger</keyword>
<evidence type="ECO:0000256" key="3">
    <source>
        <dbReference type="ARBA" id="ARBA00022723"/>
    </source>
</evidence>
<proteinExistence type="predicted"/>
<feature type="region of interest" description="Disordered" evidence="8">
    <location>
        <begin position="1"/>
        <end position="430"/>
    </location>
</feature>
<evidence type="ECO:0000256" key="2">
    <source>
        <dbReference type="ARBA" id="ARBA00022490"/>
    </source>
</evidence>
<evidence type="ECO:0000256" key="4">
    <source>
        <dbReference type="ARBA" id="ARBA00022771"/>
    </source>
</evidence>
<dbReference type="PANTHER" id="PTHR13419:SF0">
    <property type="entry name" value="CXXC-TYPE DOMAIN-CONTAINING PROTEIN"/>
    <property type="match status" value="1"/>
</dbReference>
<dbReference type="KEGG" id="tut:107367908"/>
<feature type="compositionally biased region" description="Low complexity" evidence="8">
    <location>
        <begin position="55"/>
        <end position="69"/>
    </location>
</feature>
<dbReference type="PANTHER" id="PTHR13419">
    <property type="entry name" value="ZINC FINGER-CONTAINING"/>
    <property type="match status" value="1"/>
</dbReference>
<dbReference type="GO" id="GO:0005634">
    <property type="term" value="C:nucleus"/>
    <property type="evidence" value="ECO:0007669"/>
    <property type="project" value="TreeGrafter"/>
</dbReference>
<feature type="compositionally biased region" description="Polar residues" evidence="8">
    <location>
        <begin position="415"/>
        <end position="429"/>
    </location>
</feature>
<feature type="compositionally biased region" description="Low complexity" evidence="8">
    <location>
        <begin position="513"/>
        <end position="538"/>
    </location>
</feature>
<evidence type="ECO:0000259" key="9">
    <source>
        <dbReference type="PROSITE" id="PS51058"/>
    </source>
</evidence>
<keyword evidence="3" id="KW-0479">Metal-binding</keyword>
<feature type="compositionally biased region" description="Low complexity" evidence="8">
    <location>
        <begin position="1138"/>
        <end position="1153"/>
    </location>
</feature>
<dbReference type="InterPro" id="IPR002857">
    <property type="entry name" value="Znf_CXXC"/>
</dbReference>
<feature type="compositionally biased region" description="Low complexity" evidence="8">
    <location>
        <begin position="689"/>
        <end position="698"/>
    </location>
</feature>
<gene>
    <name evidence="10" type="primary">107367908</name>
</gene>
<accession>T1KWD3</accession>
<evidence type="ECO:0000313" key="11">
    <source>
        <dbReference type="Proteomes" id="UP000015104"/>
    </source>
</evidence>
<feature type="compositionally biased region" description="Low complexity" evidence="8">
    <location>
        <begin position="893"/>
        <end position="917"/>
    </location>
</feature>
<feature type="compositionally biased region" description="Polar residues" evidence="8">
    <location>
        <begin position="769"/>
        <end position="778"/>
    </location>
</feature>
<keyword evidence="11" id="KW-1185">Reference proteome</keyword>
<feature type="compositionally biased region" description="Polar residues" evidence="8">
    <location>
        <begin position="539"/>
        <end position="568"/>
    </location>
</feature>
<dbReference type="Proteomes" id="UP000015104">
    <property type="component" value="Unassembled WGS sequence"/>
</dbReference>
<dbReference type="HOGENOM" id="CLU_276266_0_0_1"/>
<dbReference type="GO" id="GO:0005737">
    <property type="term" value="C:cytoplasm"/>
    <property type="evidence" value="ECO:0007669"/>
    <property type="project" value="UniProtKB-SubCell"/>
</dbReference>
<keyword evidence="5" id="KW-0862">Zinc</keyword>
<feature type="compositionally biased region" description="Low complexity" evidence="8">
    <location>
        <begin position="191"/>
        <end position="207"/>
    </location>
</feature>
<feature type="compositionally biased region" description="Low complexity" evidence="8">
    <location>
        <begin position="141"/>
        <end position="154"/>
    </location>
</feature>
<feature type="compositionally biased region" description="Low complexity" evidence="8">
    <location>
        <begin position="578"/>
        <end position="589"/>
    </location>
</feature>
<dbReference type="PROSITE" id="PS51058">
    <property type="entry name" value="ZF_CXXC"/>
    <property type="match status" value="1"/>
</dbReference>
<feature type="compositionally biased region" description="Polar residues" evidence="8">
    <location>
        <begin position="851"/>
        <end position="860"/>
    </location>
</feature>